<name>A0ABR7P8P0_9FIRM</name>
<dbReference type="EMBL" id="JACRTP010000001">
    <property type="protein sequence ID" value="MBC8627769.1"/>
    <property type="molecule type" value="Genomic_DNA"/>
</dbReference>
<organism evidence="1 2">
    <name type="scientific">Blautia stercoris</name>
    <dbReference type="NCBI Taxonomy" id="871664"/>
    <lineage>
        <taxon>Bacteria</taxon>
        <taxon>Bacillati</taxon>
        <taxon>Bacillota</taxon>
        <taxon>Clostridia</taxon>
        <taxon>Lachnospirales</taxon>
        <taxon>Lachnospiraceae</taxon>
        <taxon>Blautia</taxon>
    </lineage>
</organism>
<dbReference type="Proteomes" id="UP000661649">
    <property type="component" value="Unassembled WGS sequence"/>
</dbReference>
<protein>
    <submittedName>
        <fullName evidence="1">Uncharacterized protein</fullName>
    </submittedName>
</protein>
<dbReference type="RefSeq" id="WP_117455144.1">
    <property type="nucleotide sequence ID" value="NZ_JACRTP010000001.1"/>
</dbReference>
<proteinExistence type="predicted"/>
<evidence type="ECO:0000313" key="1">
    <source>
        <dbReference type="EMBL" id="MBC8627769.1"/>
    </source>
</evidence>
<keyword evidence="2" id="KW-1185">Reference proteome</keyword>
<comment type="caution">
    <text evidence="1">The sequence shown here is derived from an EMBL/GenBank/DDBJ whole genome shotgun (WGS) entry which is preliminary data.</text>
</comment>
<reference evidence="1 2" key="1">
    <citation type="submission" date="2020-08" db="EMBL/GenBank/DDBJ databases">
        <title>Genome public.</title>
        <authorList>
            <person name="Liu C."/>
            <person name="Sun Q."/>
        </authorList>
    </citation>
    <scope>NUCLEOTIDE SEQUENCE [LARGE SCALE GENOMIC DNA]</scope>
    <source>
        <strain evidence="1 2">3_YM_SP_D4_24.mj</strain>
    </source>
</reference>
<evidence type="ECO:0000313" key="2">
    <source>
        <dbReference type="Proteomes" id="UP000661649"/>
    </source>
</evidence>
<gene>
    <name evidence="1" type="ORF">H8712_03920</name>
</gene>
<accession>A0ABR7P8P0</accession>
<sequence>MNGTKSAKEYRKGEQLEITEEKMTEETLEKIEEIFQEFLEGRNENSKKIADSVELYEKELEDFNRSMRAGITKESWFLEKLQDKAKGLSIDYFGNILLEMNQKLAESNRTMSKLLFETEEIDRTNIEQKKTVRKCKTKWNSYNTKEVALELAREAKCQLMFWNQKDEWLKNSQFLENLAKSWFEQEINTNKNSELKNVIAEALKTAGKEQLLPYQFSQLSTEWLTRIACVSVEHLKIIWETVKGEMAMREATEEIEKCILVLYSSFDLKNVDFLCFYAPLLGRVTEDVLNRTTDKENKKKKEKK</sequence>